<dbReference type="NCBIfam" id="TIGR00858">
    <property type="entry name" value="bioF"/>
    <property type="match status" value="1"/>
</dbReference>
<evidence type="ECO:0000256" key="11">
    <source>
        <dbReference type="ARBA" id="ARBA00047715"/>
    </source>
</evidence>
<comment type="cofactor">
    <cofactor evidence="1">
        <name>pyridoxal 5'-phosphate</name>
        <dbReference type="ChEBI" id="CHEBI:597326"/>
    </cofactor>
</comment>
<dbReference type="GO" id="GO:0030170">
    <property type="term" value="F:pyridoxal phosphate binding"/>
    <property type="evidence" value="ECO:0007669"/>
    <property type="project" value="InterPro"/>
</dbReference>
<protein>
    <recommendedName>
        <fullName evidence="5">8-amino-7-oxononanoate synthase</fullName>
        <ecNumber evidence="5">2.3.1.47</ecNumber>
    </recommendedName>
    <alternativeName>
        <fullName evidence="9">7-keto-8-amino-pelargonic acid synthase</fullName>
    </alternativeName>
    <alternativeName>
        <fullName evidence="10">8-amino-7-ketopelargonate synthase</fullName>
    </alternativeName>
</protein>
<dbReference type="InterPro" id="IPR015424">
    <property type="entry name" value="PyrdxlP-dep_Trfase"/>
</dbReference>
<dbReference type="PROSITE" id="PS00599">
    <property type="entry name" value="AA_TRANSFER_CLASS_2"/>
    <property type="match status" value="1"/>
</dbReference>
<dbReference type="PANTHER" id="PTHR13693:SF100">
    <property type="entry name" value="8-AMINO-7-OXONONANOATE SYNTHASE"/>
    <property type="match status" value="1"/>
</dbReference>
<dbReference type="SUPFAM" id="SSF53383">
    <property type="entry name" value="PLP-dependent transferases"/>
    <property type="match status" value="1"/>
</dbReference>
<comment type="catalytic activity">
    <reaction evidence="11">
        <text>6-carboxyhexanoyl-[ACP] + L-alanine + H(+) = (8S)-8-amino-7-oxononanoate + holo-[ACP] + CO2</text>
        <dbReference type="Rhea" id="RHEA:42288"/>
        <dbReference type="Rhea" id="RHEA-COMP:9685"/>
        <dbReference type="Rhea" id="RHEA-COMP:9955"/>
        <dbReference type="ChEBI" id="CHEBI:15378"/>
        <dbReference type="ChEBI" id="CHEBI:16526"/>
        <dbReference type="ChEBI" id="CHEBI:57972"/>
        <dbReference type="ChEBI" id="CHEBI:64479"/>
        <dbReference type="ChEBI" id="CHEBI:78846"/>
        <dbReference type="ChEBI" id="CHEBI:149468"/>
        <dbReference type="EC" id="2.3.1.47"/>
    </reaction>
</comment>
<proteinExistence type="inferred from homology"/>
<name>A0A3B1BNN4_9ZZZZ</name>
<comment type="subunit">
    <text evidence="4">Homodimer.</text>
</comment>
<comment type="pathway">
    <text evidence="2">Cofactor biosynthesis; biotin biosynthesis.</text>
</comment>
<evidence type="ECO:0000256" key="10">
    <source>
        <dbReference type="ARBA" id="ARBA00033381"/>
    </source>
</evidence>
<dbReference type="Gene3D" id="3.40.640.10">
    <property type="entry name" value="Type I PLP-dependent aspartate aminotransferase-like (Major domain)"/>
    <property type="match status" value="1"/>
</dbReference>
<dbReference type="EC" id="2.3.1.47" evidence="5"/>
<evidence type="ECO:0000256" key="1">
    <source>
        <dbReference type="ARBA" id="ARBA00001933"/>
    </source>
</evidence>
<dbReference type="InterPro" id="IPR015422">
    <property type="entry name" value="PyrdxlP-dep_Trfase_small"/>
</dbReference>
<dbReference type="UniPathway" id="UPA00078"/>
<organism evidence="13">
    <name type="scientific">hydrothermal vent metagenome</name>
    <dbReference type="NCBI Taxonomy" id="652676"/>
    <lineage>
        <taxon>unclassified sequences</taxon>
        <taxon>metagenomes</taxon>
        <taxon>ecological metagenomes</taxon>
    </lineage>
</organism>
<evidence type="ECO:0000256" key="5">
    <source>
        <dbReference type="ARBA" id="ARBA00013187"/>
    </source>
</evidence>
<feature type="domain" description="Aminotransferase class I/classII large" evidence="12">
    <location>
        <begin position="39"/>
        <end position="380"/>
    </location>
</feature>
<dbReference type="InterPro" id="IPR050087">
    <property type="entry name" value="AON_synthase_class-II"/>
</dbReference>
<evidence type="ECO:0000256" key="2">
    <source>
        <dbReference type="ARBA" id="ARBA00004746"/>
    </source>
</evidence>
<evidence type="ECO:0000313" key="13">
    <source>
        <dbReference type="EMBL" id="VAX07905.1"/>
    </source>
</evidence>
<dbReference type="Gene3D" id="3.90.1150.10">
    <property type="entry name" value="Aspartate Aminotransferase, domain 1"/>
    <property type="match status" value="1"/>
</dbReference>
<evidence type="ECO:0000256" key="9">
    <source>
        <dbReference type="ARBA" id="ARBA00032610"/>
    </source>
</evidence>
<dbReference type="InterPro" id="IPR015421">
    <property type="entry name" value="PyrdxlP-dep_Trfase_major"/>
</dbReference>
<keyword evidence="8" id="KW-0663">Pyridoxal phosphate</keyword>
<dbReference type="InterPro" id="IPR004723">
    <property type="entry name" value="AONS_Archaea/Proteobacteria"/>
</dbReference>
<evidence type="ECO:0000256" key="3">
    <source>
        <dbReference type="ARBA" id="ARBA00010008"/>
    </source>
</evidence>
<sequence length="391" mass="42897">MLFERLKQQLHEREQAHCYRRRRIMSSPQSIRVCLDGREYLNFCSNDYLGLANHPELIKSFKQAANKYGVGSGSAHLINGHSKEHHALEEELAAFTGRQRALLFSTGYMANLGIVSTLLERGDNLFADRLNHASLIDAGILSRARLQRYAHNDMVALTEKLTQSGKGEKLIVSDGVFSMDGDLAAIEQMASLAVERDAMLMIDDAHGFGVLGKTGAGIVEQAGLDANSVPVLMGTLGKALGSFGAFVAGDEILIEALINRARSYVYTTALPPAVAAATRSSLRLLKKENWRREKLHGLIAYWKQGASQLALPLLPSDTAIQPLLLGASEKAVYLSQQLDEQGFLISAIRPPTVPKNQARLRITLSAEHEQTDIDHLLEALESLLHKEAIVE</sequence>
<keyword evidence="7" id="KW-0093">Biotin biosynthesis</keyword>
<evidence type="ECO:0000256" key="7">
    <source>
        <dbReference type="ARBA" id="ARBA00022756"/>
    </source>
</evidence>
<dbReference type="AlphaFoldDB" id="A0A3B1BNN4"/>
<dbReference type="PANTHER" id="PTHR13693">
    <property type="entry name" value="CLASS II AMINOTRANSFERASE/8-AMINO-7-OXONONANOATE SYNTHASE"/>
    <property type="match status" value="1"/>
</dbReference>
<evidence type="ECO:0000256" key="6">
    <source>
        <dbReference type="ARBA" id="ARBA00022679"/>
    </source>
</evidence>
<dbReference type="CDD" id="cd06454">
    <property type="entry name" value="KBL_like"/>
    <property type="match status" value="1"/>
</dbReference>
<comment type="similarity">
    <text evidence="3">Belongs to the class-II pyridoxal-phosphate-dependent aminotransferase family. BioF subfamily.</text>
</comment>
<dbReference type="GO" id="GO:0009102">
    <property type="term" value="P:biotin biosynthetic process"/>
    <property type="evidence" value="ECO:0007669"/>
    <property type="project" value="UniProtKB-UniPathway"/>
</dbReference>
<dbReference type="HAMAP" id="MF_01693">
    <property type="entry name" value="BioF_aminotrans_2"/>
    <property type="match status" value="1"/>
</dbReference>
<evidence type="ECO:0000259" key="12">
    <source>
        <dbReference type="Pfam" id="PF00155"/>
    </source>
</evidence>
<evidence type="ECO:0000256" key="4">
    <source>
        <dbReference type="ARBA" id="ARBA00011738"/>
    </source>
</evidence>
<dbReference type="InterPro" id="IPR001917">
    <property type="entry name" value="Aminotrans_II_pyridoxalP_BS"/>
</dbReference>
<dbReference type="InterPro" id="IPR004839">
    <property type="entry name" value="Aminotransferase_I/II_large"/>
</dbReference>
<accession>A0A3B1BNN4</accession>
<dbReference type="InterPro" id="IPR022834">
    <property type="entry name" value="AONS_Proteobacteria"/>
</dbReference>
<gene>
    <name evidence="13" type="ORF">MNBD_GAMMA25-1146</name>
</gene>
<dbReference type="GO" id="GO:0008710">
    <property type="term" value="F:8-amino-7-oxononanoate synthase activity"/>
    <property type="evidence" value="ECO:0007669"/>
    <property type="project" value="UniProtKB-EC"/>
</dbReference>
<dbReference type="EMBL" id="UOFY01000021">
    <property type="protein sequence ID" value="VAX07905.1"/>
    <property type="molecule type" value="Genomic_DNA"/>
</dbReference>
<keyword evidence="6 13" id="KW-0808">Transferase</keyword>
<keyword evidence="13" id="KW-0012">Acyltransferase</keyword>
<evidence type="ECO:0000256" key="8">
    <source>
        <dbReference type="ARBA" id="ARBA00022898"/>
    </source>
</evidence>
<dbReference type="Pfam" id="PF00155">
    <property type="entry name" value="Aminotran_1_2"/>
    <property type="match status" value="1"/>
</dbReference>
<reference evidence="13" key="1">
    <citation type="submission" date="2018-06" db="EMBL/GenBank/DDBJ databases">
        <authorList>
            <person name="Zhirakovskaya E."/>
        </authorList>
    </citation>
    <scope>NUCLEOTIDE SEQUENCE</scope>
</reference>